<dbReference type="Pfam" id="PF09250">
    <property type="entry name" value="Prim-Pol"/>
    <property type="match status" value="1"/>
</dbReference>
<evidence type="ECO:0000313" key="3">
    <source>
        <dbReference type="EMBL" id="GAA4059953.1"/>
    </source>
</evidence>
<evidence type="ECO:0000256" key="1">
    <source>
        <dbReference type="SAM" id="MobiDB-lite"/>
    </source>
</evidence>
<keyword evidence="4" id="KW-1185">Reference proteome</keyword>
<sequence>MPGTTLKARSGSPPARHPQGGNDVTPPTADTLVRYALAAAARGWHVFPLAMGDKVPVKGVRWKQAATTDPDRIRRMWAHRPYNIGIACGPSRLLVVDLDVPKPGEVPPGRWALPGINDGSDVFAEVCAEAGQPVPWETFQVRTRRGGFHLYFTAPDPTPEGVRLGNTSDDHGNGLGWKVDTRGAGGYVVGPGSFVDLPDGTGAYVPIHTPDPAPLPGWLAERLRPAPRPPQRPVVVHLATGRRAAYLDAAIKASLEAVAAAPQGRRNATLYGAAVALGQLVAGGALDPASTEQLLVNAAVQTGQTEAAARRTIHSGFRAGAERPRRVPA</sequence>
<dbReference type="SMART" id="SM00943">
    <property type="entry name" value="Prim-Pol"/>
    <property type="match status" value="1"/>
</dbReference>
<feature type="domain" description="DNA primase/polymerase bifunctional N-terminal" evidence="2">
    <location>
        <begin position="36"/>
        <end position="219"/>
    </location>
</feature>
<reference evidence="4" key="1">
    <citation type="journal article" date="2019" name="Int. J. Syst. Evol. Microbiol.">
        <title>The Global Catalogue of Microorganisms (GCM) 10K type strain sequencing project: providing services to taxonomists for standard genome sequencing and annotation.</title>
        <authorList>
            <consortium name="The Broad Institute Genomics Platform"/>
            <consortium name="The Broad Institute Genome Sequencing Center for Infectious Disease"/>
            <person name="Wu L."/>
            <person name="Ma J."/>
        </authorList>
    </citation>
    <scope>NUCLEOTIDE SEQUENCE [LARGE SCALE GENOMIC DNA]</scope>
    <source>
        <strain evidence="4">JCM 16702</strain>
    </source>
</reference>
<name>A0ABP7V5C1_9ACTN</name>
<gene>
    <name evidence="3" type="ORF">GCM10022214_10720</name>
</gene>
<feature type="region of interest" description="Disordered" evidence="1">
    <location>
        <begin position="1"/>
        <end position="27"/>
    </location>
</feature>
<evidence type="ECO:0000259" key="2">
    <source>
        <dbReference type="SMART" id="SM00943"/>
    </source>
</evidence>
<dbReference type="Proteomes" id="UP001500683">
    <property type="component" value="Unassembled WGS sequence"/>
</dbReference>
<comment type="caution">
    <text evidence="3">The sequence shown here is derived from an EMBL/GenBank/DDBJ whole genome shotgun (WGS) entry which is preliminary data.</text>
</comment>
<dbReference type="CDD" id="cd04859">
    <property type="entry name" value="Prim_Pol"/>
    <property type="match status" value="1"/>
</dbReference>
<organism evidence="3 4">
    <name type="scientific">Actinomadura miaoliensis</name>
    <dbReference type="NCBI Taxonomy" id="430685"/>
    <lineage>
        <taxon>Bacteria</taxon>
        <taxon>Bacillati</taxon>
        <taxon>Actinomycetota</taxon>
        <taxon>Actinomycetes</taxon>
        <taxon>Streptosporangiales</taxon>
        <taxon>Thermomonosporaceae</taxon>
        <taxon>Actinomadura</taxon>
    </lineage>
</organism>
<dbReference type="SUPFAM" id="SSF56747">
    <property type="entry name" value="Prim-pol domain"/>
    <property type="match status" value="1"/>
</dbReference>
<evidence type="ECO:0000313" key="4">
    <source>
        <dbReference type="Proteomes" id="UP001500683"/>
    </source>
</evidence>
<protein>
    <submittedName>
        <fullName evidence="3">Bifunctional DNA primase/polymerase</fullName>
    </submittedName>
</protein>
<accession>A0ABP7V5C1</accession>
<proteinExistence type="predicted"/>
<dbReference type="EMBL" id="BAAAZG010000002">
    <property type="protein sequence ID" value="GAA4059953.1"/>
    <property type="molecule type" value="Genomic_DNA"/>
</dbReference>
<dbReference type="InterPro" id="IPR015330">
    <property type="entry name" value="DNA_primase/pol_bifunc_N"/>
</dbReference>